<evidence type="ECO:0000256" key="5">
    <source>
        <dbReference type="ARBA" id="ARBA00022763"/>
    </source>
</evidence>
<evidence type="ECO:0000313" key="11">
    <source>
        <dbReference type="EMBL" id="TKV56174.1"/>
    </source>
</evidence>
<accession>A0A4U6Q867</accession>
<dbReference type="AlphaFoldDB" id="A0A4U6Q867"/>
<evidence type="ECO:0000256" key="9">
    <source>
        <dbReference type="SAM" id="MobiDB-lite"/>
    </source>
</evidence>
<keyword evidence="6" id="KW-0067">ATP-binding</keyword>
<proteinExistence type="inferred from homology"/>
<dbReference type="GO" id="GO:0043590">
    <property type="term" value="C:bacterial nucleoid"/>
    <property type="evidence" value="ECO:0007669"/>
    <property type="project" value="TreeGrafter"/>
</dbReference>
<dbReference type="OrthoDB" id="9806954at2"/>
<keyword evidence="4" id="KW-0547">Nucleotide-binding</keyword>
<dbReference type="GO" id="GO:0006310">
    <property type="term" value="P:DNA recombination"/>
    <property type="evidence" value="ECO:0007669"/>
    <property type="project" value="InterPro"/>
</dbReference>
<dbReference type="PANTHER" id="PTHR11059">
    <property type="entry name" value="DNA REPAIR PROTEIN RECN"/>
    <property type="match status" value="1"/>
</dbReference>
<dbReference type="NCBIfam" id="TIGR00634">
    <property type="entry name" value="recN"/>
    <property type="match status" value="1"/>
</dbReference>
<evidence type="ECO:0000256" key="1">
    <source>
        <dbReference type="ARBA" id="ARBA00003618"/>
    </source>
</evidence>
<evidence type="ECO:0000256" key="6">
    <source>
        <dbReference type="ARBA" id="ARBA00022840"/>
    </source>
</evidence>
<feature type="region of interest" description="Disordered" evidence="9">
    <location>
        <begin position="602"/>
        <end position="667"/>
    </location>
</feature>
<dbReference type="SUPFAM" id="SSF52540">
    <property type="entry name" value="P-loop containing nucleoside triphosphate hydrolases"/>
    <property type="match status" value="2"/>
</dbReference>
<evidence type="ECO:0000256" key="4">
    <source>
        <dbReference type="ARBA" id="ARBA00022741"/>
    </source>
</evidence>
<evidence type="ECO:0000313" key="12">
    <source>
        <dbReference type="Proteomes" id="UP000306985"/>
    </source>
</evidence>
<feature type="domain" description="RecF/RecN/SMC N-terminal" evidence="10">
    <location>
        <begin position="2"/>
        <end position="524"/>
    </location>
</feature>
<evidence type="ECO:0000256" key="7">
    <source>
        <dbReference type="ARBA" id="ARBA00023204"/>
    </source>
</evidence>
<dbReference type="RefSeq" id="WP_137451830.1">
    <property type="nucleotide sequence ID" value="NZ_SZZH01000008.1"/>
</dbReference>
<evidence type="ECO:0000259" key="10">
    <source>
        <dbReference type="Pfam" id="PF02463"/>
    </source>
</evidence>
<dbReference type="InterPro" id="IPR003395">
    <property type="entry name" value="RecF/RecN/SMC_N"/>
</dbReference>
<dbReference type="PANTHER" id="PTHR11059:SF0">
    <property type="entry name" value="DNA REPAIR PROTEIN RECN"/>
    <property type="match status" value="1"/>
</dbReference>
<evidence type="ECO:0000256" key="3">
    <source>
        <dbReference type="ARBA" id="ARBA00021315"/>
    </source>
</evidence>
<name>A0A4U6Q867_9ACTN</name>
<keyword evidence="5" id="KW-0227">DNA damage</keyword>
<evidence type="ECO:0000256" key="2">
    <source>
        <dbReference type="ARBA" id="ARBA00009441"/>
    </source>
</evidence>
<keyword evidence="12" id="KW-1185">Reference proteome</keyword>
<comment type="similarity">
    <text evidence="2">Belongs to the RecN family.</text>
</comment>
<organism evidence="11 12">
    <name type="scientific">Nakamurella flava</name>
    <dbReference type="NCBI Taxonomy" id="2576308"/>
    <lineage>
        <taxon>Bacteria</taxon>
        <taxon>Bacillati</taxon>
        <taxon>Actinomycetota</taxon>
        <taxon>Actinomycetes</taxon>
        <taxon>Nakamurellales</taxon>
        <taxon>Nakamurellaceae</taxon>
        <taxon>Nakamurella</taxon>
    </lineage>
</organism>
<gene>
    <name evidence="11" type="primary">recN</name>
    <name evidence="11" type="ORF">FDO65_21640</name>
</gene>
<dbReference type="CDD" id="cd03241">
    <property type="entry name" value="ABC_RecN"/>
    <property type="match status" value="1"/>
</dbReference>
<dbReference type="GO" id="GO:0006281">
    <property type="term" value="P:DNA repair"/>
    <property type="evidence" value="ECO:0007669"/>
    <property type="project" value="UniProtKB-KW"/>
</dbReference>
<dbReference type="InterPro" id="IPR004604">
    <property type="entry name" value="DNA_recomb/repair_RecN"/>
</dbReference>
<evidence type="ECO:0000256" key="8">
    <source>
        <dbReference type="ARBA" id="ARBA00033408"/>
    </source>
</evidence>
<feature type="compositionally biased region" description="Low complexity" evidence="9">
    <location>
        <begin position="602"/>
        <end position="646"/>
    </location>
</feature>
<comment type="function">
    <text evidence="1">May be involved in recombinational repair of damaged DNA.</text>
</comment>
<dbReference type="Gene3D" id="3.40.50.300">
    <property type="entry name" value="P-loop containing nucleotide triphosphate hydrolases"/>
    <property type="match status" value="2"/>
</dbReference>
<dbReference type="Pfam" id="PF02463">
    <property type="entry name" value="SMC_N"/>
    <property type="match status" value="1"/>
</dbReference>
<sequence>MLQELRLSGLGVIDSAVLEPSPGFTAVTGETGAGKTMIVTALGLLTGGRGDAARVRVGADRAIVEARFAGPGPGAVQELVSGVGGRLDEDGAVIAVRTVGAEGRSRAHIGGRAVPVGTLADLTEPLVAVHGQSEAISLLQPSRQRAVLDRYAGVERELTTYRRRRADWIAVRDELADRRARSRERAQREQLLRIALEEIDAVAPRPGEDVDLLAEIRRLENGDSLRVAATTALTGLLGADTLDDQPTAIGLADRARRDLEAAGDGRLQELAATLRQATAVLGDVAAELSGYLTDLDVDPERLPDALTRQAALKGLTRRWGPDVAAVLDWADAARAELADLDTSDERTEALERQCADAETAAAAAASRLTSRRTRAAQRLGTAVTAELTHLAMGRARVAVIVEPRAATAGDRDVLLVDGRAVAAGADGTDRVEILLRAHPGAPDLPIGRGASGGELSRVMLALEVTLADADPVGTLVFDEVDAGVGGRAAIEIGSRLAALARTHQVIVVTHLAQVAAFADHHVVVDPRGGGLVGRSDLKPVQGQAREAELARMLGGDDGPTAQAHARDLLAAAAHRRSGRDDTLSEAHDDLPQVAADLGSVPAAAAAPTAPSRASRPSSAGARAGKASGTASARQRTERAAPVAAAAEIVRLPRRRPTPDGGRVRRAG</sequence>
<dbReference type="GO" id="GO:0009432">
    <property type="term" value="P:SOS response"/>
    <property type="evidence" value="ECO:0007669"/>
    <property type="project" value="TreeGrafter"/>
</dbReference>
<keyword evidence="7" id="KW-0234">DNA repair</keyword>
<reference evidence="11 12" key="1">
    <citation type="submission" date="2019-05" db="EMBL/GenBank/DDBJ databases">
        <title>Nakamurella sp. N5BH11, whole genome shotgun sequence.</title>
        <authorList>
            <person name="Tuo L."/>
        </authorList>
    </citation>
    <scope>NUCLEOTIDE SEQUENCE [LARGE SCALE GENOMIC DNA]</scope>
    <source>
        <strain evidence="11 12">N5BH11</strain>
    </source>
</reference>
<dbReference type="GO" id="GO:0005524">
    <property type="term" value="F:ATP binding"/>
    <property type="evidence" value="ECO:0007669"/>
    <property type="project" value="UniProtKB-KW"/>
</dbReference>
<dbReference type="InterPro" id="IPR027417">
    <property type="entry name" value="P-loop_NTPase"/>
</dbReference>
<comment type="caution">
    <text evidence="11">The sequence shown here is derived from an EMBL/GenBank/DDBJ whole genome shotgun (WGS) entry which is preliminary data.</text>
</comment>
<dbReference type="EMBL" id="SZZH01000008">
    <property type="protein sequence ID" value="TKV56174.1"/>
    <property type="molecule type" value="Genomic_DNA"/>
</dbReference>
<dbReference type="Proteomes" id="UP000306985">
    <property type="component" value="Unassembled WGS sequence"/>
</dbReference>
<protein>
    <recommendedName>
        <fullName evidence="3">DNA repair protein RecN</fullName>
    </recommendedName>
    <alternativeName>
        <fullName evidence="8">Recombination protein N</fullName>
    </alternativeName>
</protein>